<dbReference type="InterPro" id="IPR044925">
    <property type="entry name" value="His-Me_finger_sf"/>
</dbReference>
<protein>
    <submittedName>
        <fullName evidence="1">Uncharacterized protein</fullName>
    </submittedName>
</protein>
<keyword evidence="2" id="KW-1185">Reference proteome</keyword>
<dbReference type="EMBL" id="NIDE01000010">
    <property type="protein sequence ID" value="OWK39518.1"/>
    <property type="molecule type" value="Genomic_DNA"/>
</dbReference>
<dbReference type="Proteomes" id="UP000214646">
    <property type="component" value="Unassembled WGS sequence"/>
</dbReference>
<gene>
    <name evidence="1" type="ORF">FRUB_06081</name>
</gene>
<name>A0A225DLU9_9BACT</name>
<comment type="caution">
    <text evidence="1">The sequence shown here is derived from an EMBL/GenBank/DDBJ whole genome shotgun (WGS) entry which is preliminary data.</text>
</comment>
<accession>A0A225DLU9</accession>
<evidence type="ECO:0000313" key="1">
    <source>
        <dbReference type="EMBL" id="OWK39518.1"/>
    </source>
</evidence>
<organism evidence="1 2">
    <name type="scientific">Fimbriiglobus ruber</name>
    <dbReference type="NCBI Taxonomy" id="1908690"/>
    <lineage>
        <taxon>Bacteria</taxon>
        <taxon>Pseudomonadati</taxon>
        <taxon>Planctomycetota</taxon>
        <taxon>Planctomycetia</taxon>
        <taxon>Gemmatales</taxon>
        <taxon>Gemmataceae</taxon>
        <taxon>Fimbriiglobus</taxon>
    </lineage>
</organism>
<proteinExistence type="predicted"/>
<sequence>MNPEHLFIGTNQDNARDMWAKGRAAKIERKLTWPTATNIRVLYCRGMTIGAISSIYGVDDETIRHVVKGLSWLCQ</sequence>
<dbReference type="SUPFAM" id="SSF54060">
    <property type="entry name" value="His-Me finger endonucleases"/>
    <property type="match status" value="1"/>
</dbReference>
<reference evidence="2" key="1">
    <citation type="submission" date="2017-06" db="EMBL/GenBank/DDBJ databases">
        <title>Genome analysis of Fimbriiglobus ruber SP5, the first member of the order Planctomycetales with confirmed chitinolytic capability.</title>
        <authorList>
            <person name="Ravin N.V."/>
            <person name="Rakitin A.L."/>
            <person name="Ivanova A.A."/>
            <person name="Beletsky A.V."/>
            <person name="Kulichevskaya I.S."/>
            <person name="Mardanov A.V."/>
            <person name="Dedysh S.N."/>
        </authorList>
    </citation>
    <scope>NUCLEOTIDE SEQUENCE [LARGE SCALE GENOMIC DNA]</scope>
    <source>
        <strain evidence="2">SP5</strain>
    </source>
</reference>
<dbReference type="AlphaFoldDB" id="A0A225DLU9"/>
<evidence type="ECO:0000313" key="2">
    <source>
        <dbReference type="Proteomes" id="UP000214646"/>
    </source>
</evidence>